<gene>
    <name evidence="3" type="ORF">L211DRAFT_895043</name>
</gene>
<feature type="compositionally biased region" description="Polar residues" evidence="2">
    <location>
        <begin position="1089"/>
        <end position="1098"/>
    </location>
</feature>
<feature type="compositionally biased region" description="Polar residues" evidence="2">
    <location>
        <begin position="1127"/>
        <end position="1145"/>
    </location>
</feature>
<feature type="region of interest" description="Disordered" evidence="2">
    <location>
        <begin position="375"/>
        <end position="404"/>
    </location>
</feature>
<dbReference type="Proteomes" id="UP000267821">
    <property type="component" value="Unassembled WGS sequence"/>
</dbReference>
<feature type="region of interest" description="Disordered" evidence="2">
    <location>
        <begin position="629"/>
        <end position="648"/>
    </location>
</feature>
<name>A0A3N4LBB3_9PEZI</name>
<feature type="compositionally biased region" description="Polar residues" evidence="2">
    <location>
        <begin position="180"/>
        <end position="189"/>
    </location>
</feature>
<feature type="compositionally biased region" description="Basic residues" evidence="2">
    <location>
        <begin position="716"/>
        <end position="729"/>
    </location>
</feature>
<feature type="compositionally biased region" description="Acidic residues" evidence="2">
    <location>
        <begin position="1474"/>
        <end position="1495"/>
    </location>
</feature>
<feature type="compositionally biased region" description="Polar residues" evidence="2">
    <location>
        <begin position="895"/>
        <end position="904"/>
    </location>
</feature>
<proteinExistence type="predicted"/>
<feature type="region of interest" description="Disordered" evidence="2">
    <location>
        <begin position="702"/>
        <end position="744"/>
    </location>
</feature>
<organism evidence="3 4">
    <name type="scientific">Terfezia boudieri ATCC MYA-4762</name>
    <dbReference type="NCBI Taxonomy" id="1051890"/>
    <lineage>
        <taxon>Eukaryota</taxon>
        <taxon>Fungi</taxon>
        <taxon>Dikarya</taxon>
        <taxon>Ascomycota</taxon>
        <taxon>Pezizomycotina</taxon>
        <taxon>Pezizomycetes</taxon>
        <taxon>Pezizales</taxon>
        <taxon>Pezizaceae</taxon>
        <taxon>Terfezia</taxon>
    </lineage>
</organism>
<feature type="region of interest" description="Disordered" evidence="2">
    <location>
        <begin position="265"/>
        <end position="291"/>
    </location>
</feature>
<evidence type="ECO:0000313" key="3">
    <source>
        <dbReference type="EMBL" id="RPB20174.1"/>
    </source>
</evidence>
<evidence type="ECO:0000313" key="4">
    <source>
        <dbReference type="Proteomes" id="UP000267821"/>
    </source>
</evidence>
<feature type="region of interest" description="Disordered" evidence="2">
    <location>
        <begin position="161"/>
        <end position="248"/>
    </location>
</feature>
<feature type="region of interest" description="Disordered" evidence="2">
    <location>
        <begin position="541"/>
        <end position="562"/>
    </location>
</feature>
<feature type="coiled-coil region" evidence="1">
    <location>
        <begin position="1504"/>
        <end position="1538"/>
    </location>
</feature>
<keyword evidence="4" id="KW-1185">Reference proteome</keyword>
<keyword evidence="1" id="KW-0175">Coiled coil</keyword>
<feature type="region of interest" description="Disordered" evidence="2">
    <location>
        <begin position="1086"/>
        <end position="1145"/>
    </location>
</feature>
<protein>
    <submittedName>
        <fullName evidence="3">Uncharacterized protein</fullName>
    </submittedName>
</protein>
<evidence type="ECO:0000256" key="2">
    <source>
        <dbReference type="SAM" id="MobiDB-lite"/>
    </source>
</evidence>
<feature type="compositionally biased region" description="Polar residues" evidence="2">
    <location>
        <begin position="1108"/>
        <end position="1118"/>
    </location>
</feature>
<feature type="region of interest" description="Disordered" evidence="2">
    <location>
        <begin position="1542"/>
        <end position="1576"/>
    </location>
</feature>
<feature type="compositionally biased region" description="Basic residues" evidence="2">
    <location>
        <begin position="1566"/>
        <end position="1576"/>
    </location>
</feature>
<dbReference type="InParanoid" id="A0A3N4LBB3"/>
<feature type="compositionally biased region" description="Basic and acidic residues" evidence="2">
    <location>
        <begin position="190"/>
        <end position="203"/>
    </location>
</feature>
<feature type="region of interest" description="Disordered" evidence="2">
    <location>
        <begin position="1474"/>
        <end position="1496"/>
    </location>
</feature>
<feature type="region of interest" description="Disordered" evidence="2">
    <location>
        <begin position="1"/>
        <end position="50"/>
    </location>
</feature>
<feature type="compositionally biased region" description="Polar residues" evidence="2">
    <location>
        <begin position="161"/>
        <end position="172"/>
    </location>
</feature>
<dbReference type="EMBL" id="ML121576">
    <property type="protein sequence ID" value="RPB20174.1"/>
    <property type="molecule type" value="Genomic_DNA"/>
</dbReference>
<feature type="compositionally biased region" description="Polar residues" evidence="2">
    <location>
        <begin position="204"/>
        <end position="215"/>
    </location>
</feature>
<accession>A0A3N4LBB3</accession>
<sequence>MDLRCDPQGLTGGADPVPQRARQKQPTSSPQVSHPPPASPRTTLNPWDPQNLDLISKKATQQQRCEAAKGYTPASYIPQISIVPTTLHPQSLGSSSETNTQQQQPTTSKLYFFGILWNKIQSYLRTLHEAFTIALQLNPPSPPRGRMPGAWPEDLFYTEDSTTATQTPNIYSGRSVDGSMGTSASQDASEFSRRQEALPHEKQSTNPRQSISDTTPLLPMSNIAGVGAVPQPGRLGSPTNDRQSSVRRDWSRIVNAALVFTTKPKEPPVNFVDSIDSDSQDEPTLPTFSGEEQLEAAPSGLDTTAKPGQHIQHQDPARLQLPEKHTVQKAVQEPSQRANKSNSRIHIAPGALAVGCSGLQQQGLSVFTSGHKITGSKTHPMATEGIPVSKPLPVKQSNKSMKRPNLYPEKQNAVIDRPCSSTPSVLEEQATNSSAGQTMISNLPQGSGNSSKSTKVPWVLEPTTMIPEILPTHDGQENVPHQLRRKNDLFLDSKSLYSGAPVPDSRNAQTPFPPLLDLGPPPPLPVPLKFQTGKDINETRAAANAHSSPPMQGPIPGKSGASPATVTIGTQGVTSTQLRSKSQITDRKSLVTISAEFNPKLGASRIPKTPAFTGKTGVKEHKIDLIVPEKSKQSHHSSGTSPLPVVPGELTSEVETSFKELALTPHDWEEIEAQGHSQGNLTEQDLKCIKIFNTEGGQLVTNVNESQGADGEEKKKPKKAKKKVKKNKQNGKSENDLKVYPNPTFKSSKAMATGGMGSGTSSADYIMLPGQTPEVRSEYLREIVATRPTLQTTQPPARLRTLNPNSVIMMPGSYNTAQPLGSAFINSAGSPKPMETAMGASELRLHSFPPFPEPITFMHVGDPRQPLKVTVPHLAPHPKRFGPGKPSQIGGLSMGTGTKPSTSHPPKGDSRSPQDDQPPGQSNTPVPRVPPIPERLSITNLAIPTAAAQSSAGIVSSKPEGRPAEQMASHIIASLERELMQDQVEAQYVTRLKNLASGRPLKTVADGNFFKDYVKKYIEAYIMSRVVRIIHEFKGQSFLTEMLKDELQGLAKRAIPLRQIESERLVDQFLNTFAMLVTTPRTTALAPQGITQQGSAQKPQKEAKKSAFTENIHSNIKTTPEIETDSRSTSVRGNSGVQAKSASSTSIAPAFKLTAGNTPGNKPTQTATASFHRNQQELRGKQPISQKPEPQGNPRAPVRPGCTGDDEPVEDVVKELQGTLRDQELQFLVSTVEPEVGYEHHLEDFGKEVTEAVSRSSYRYLVEMAQFAKGLAYCPKVPVMEKKQDVPHISEKANITLQKPDPSTYVLRVQNKYSPFEPPFFKKEGKDKWAYESMYSDQYFRILNKMKECKLPDEEVSFEKVRLGKRKAETKDSGCGVAWCTGCQACAGRNGSIKSHPRGQNLVSMSNGDTILVETSVDDWKDTETFTLNPVTSSTREGLRKDGIPFKPFKGEDSAGYALDHGMQTEGWEYEGEYELSDDDDDDAETLSSEKEEELVNTTLAEMEKGANAKKEILIAELEKFKAEQQKTMAALEALTSEFGKGQAPITAPSNENAPGAGLSNDKSGGKKKKKKKGKK</sequence>
<evidence type="ECO:0000256" key="1">
    <source>
        <dbReference type="SAM" id="Coils"/>
    </source>
</evidence>
<feature type="region of interest" description="Disordered" evidence="2">
    <location>
        <begin position="1174"/>
        <end position="1207"/>
    </location>
</feature>
<reference evidence="3 4" key="1">
    <citation type="journal article" date="2018" name="Nat. Ecol. Evol.">
        <title>Pezizomycetes genomes reveal the molecular basis of ectomycorrhizal truffle lifestyle.</title>
        <authorList>
            <person name="Murat C."/>
            <person name="Payen T."/>
            <person name="Noel B."/>
            <person name="Kuo A."/>
            <person name="Morin E."/>
            <person name="Chen J."/>
            <person name="Kohler A."/>
            <person name="Krizsan K."/>
            <person name="Balestrini R."/>
            <person name="Da Silva C."/>
            <person name="Montanini B."/>
            <person name="Hainaut M."/>
            <person name="Levati E."/>
            <person name="Barry K.W."/>
            <person name="Belfiori B."/>
            <person name="Cichocki N."/>
            <person name="Clum A."/>
            <person name="Dockter R.B."/>
            <person name="Fauchery L."/>
            <person name="Guy J."/>
            <person name="Iotti M."/>
            <person name="Le Tacon F."/>
            <person name="Lindquist E.A."/>
            <person name="Lipzen A."/>
            <person name="Malagnac F."/>
            <person name="Mello A."/>
            <person name="Molinier V."/>
            <person name="Miyauchi S."/>
            <person name="Poulain J."/>
            <person name="Riccioni C."/>
            <person name="Rubini A."/>
            <person name="Sitrit Y."/>
            <person name="Splivallo R."/>
            <person name="Traeger S."/>
            <person name="Wang M."/>
            <person name="Zifcakova L."/>
            <person name="Wipf D."/>
            <person name="Zambonelli A."/>
            <person name="Paolocci F."/>
            <person name="Nowrousian M."/>
            <person name="Ottonello S."/>
            <person name="Baldrian P."/>
            <person name="Spatafora J.W."/>
            <person name="Henrissat B."/>
            <person name="Nagy L.G."/>
            <person name="Aury J.M."/>
            <person name="Wincker P."/>
            <person name="Grigoriev I.V."/>
            <person name="Bonfante P."/>
            <person name="Martin F.M."/>
        </authorList>
    </citation>
    <scope>NUCLEOTIDE SEQUENCE [LARGE SCALE GENOMIC DNA]</scope>
    <source>
        <strain evidence="3 4">ATCC MYA-4762</strain>
    </source>
</reference>
<dbReference type="OrthoDB" id="5371998at2759"/>
<feature type="region of interest" description="Disordered" evidence="2">
    <location>
        <begin position="868"/>
        <end position="932"/>
    </location>
</feature>